<evidence type="ECO:0000313" key="2">
    <source>
        <dbReference type="EMBL" id="EDK43377.1"/>
    </source>
</evidence>
<dbReference type="InterPro" id="IPR008978">
    <property type="entry name" value="HSP20-like_chaperone"/>
</dbReference>
<dbReference type="Gene3D" id="2.60.40.790">
    <property type="match status" value="1"/>
</dbReference>
<evidence type="ECO:0000313" key="3">
    <source>
        <dbReference type="Proteomes" id="UP000001996"/>
    </source>
</evidence>
<reference evidence="2 3" key="1">
    <citation type="journal article" date="2009" name="Nature">
        <title>Evolution of pathogenicity and sexual reproduction in eight Candida genomes.</title>
        <authorList>
            <person name="Butler G."/>
            <person name="Rasmussen M.D."/>
            <person name="Lin M.F."/>
            <person name="Santos M.A."/>
            <person name="Sakthikumar S."/>
            <person name="Munro C.A."/>
            <person name="Rheinbay E."/>
            <person name="Grabherr M."/>
            <person name="Forche A."/>
            <person name="Reedy J.L."/>
            <person name="Agrafioti I."/>
            <person name="Arnaud M.B."/>
            <person name="Bates S."/>
            <person name="Brown A.J."/>
            <person name="Brunke S."/>
            <person name="Costanzo M.C."/>
            <person name="Fitzpatrick D.A."/>
            <person name="de Groot P.W."/>
            <person name="Harris D."/>
            <person name="Hoyer L.L."/>
            <person name="Hube B."/>
            <person name="Klis F.M."/>
            <person name="Kodira C."/>
            <person name="Lennard N."/>
            <person name="Logue M.E."/>
            <person name="Martin R."/>
            <person name="Neiman A.M."/>
            <person name="Nikolaou E."/>
            <person name="Quail M.A."/>
            <person name="Quinn J."/>
            <person name="Santos M.C."/>
            <person name="Schmitzberger F.F."/>
            <person name="Sherlock G."/>
            <person name="Shah P."/>
            <person name="Silverstein K.A."/>
            <person name="Skrzypek M.S."/>
            <person name="Soll D."/>
            <person name="Staggs R."/>
            <person name="Stansfield I."/>
            <person name="Stumpf M.P."/>
            <person name="Sudbery P.E."/>
            <person name="Srikantha T."/>
            <person name="Zeng Q."/>
            <person name="Berman J."/>
            <person name="Berriman M."/>
            <person name="Heitman J."/>
            <person name="Gow N.A."/>
            <person name="Lorenz M.C."/>
            <person name="Birren B.W."/>
            <person name="Kellis M."/>
            <person name="Cuomo C.A."/>
        </authorList>
    </citation>
    <scope>NUCLEOTIDE SEQUENCE [LARGE SCALE GENOMIC DNA]</scope>
    <source>
        <strain evidence="3">ATCC 11503 / BCRC 21390 / CBS 2605 / JCM 1781 / NBRC 1676 / NRRL YB-4239</strain>
    </source>
</reference>
<organism evidence="2 3">
    <name type="scientific">Lodderomyces elongisporus (strain ATCC 11503 / CBS 2605 / JCM 1781 / NBRC 1676 / NRRL YB-4239)</name>
    <name type="common">Yeast</name>
    <name type="synonym">Saccharomyces elongisporus</name>
    <dbReference type="NCBI Taxonomy" id="379508"/>
    <lineage>
        <taxon>Eukaryota</taxon>
        <taxon>Fungi</taxon>
        <taxon>Dikarya</taxon>
        <taxon>Ascomycota</taxon>
        <taxon>Saccharomycotina</taxon>
        <taxon>Pichiomycetes</taxon>
        <taxon>Debaryomycetaceae</taxon>
        <taxon>Candida/Lodderomyces clade</taxon>
        <taxon>Lodderomyces</taxon>
    </lineage>
</organism>
<dbReference type="InParanoid" id="A5DW19"/>
<feature type="domain" description="SHSP" evidence="1">
    <location>
        <begin position="63"/>
        <end position="155"/>
    </location>
</feature>
<dbReference type="VEuPathDB" id="FungiDB:LELG_01555"/>
<dbReference type="OMA" id="TIKEPHA"/>
<dbReference type="GeneID" id="5233820"/>
<dbReference type="Proteomes" id="UP000001996">
    <property type="component" value="Unassembled WGS sequence"/>
</dbReference>
<protein>
    <recommendedName>
        <fullName evidence="1">SHSP domain-containing protein</fullName>
    </recommendedName>
</protein>
<dbReference type="Pfam" id="PF00011">
    <property type="entry name" value="HSP20"/>
    <property type="match status" value="1"/>
</dbReference>
<dbReference type="KEGG" id="lel:PVL30_001525"/>
<sequence length="167" mass="19320">MFKQVLKKNITSLRFRSTFVPKRTKSNLTWRYPRGVANFPQDIFDHDWFAETDASISDYFKTKQTPKDYILTIKEPHAQNKDVSVHFCKPDNALLVTISQNLDEKGKDSESRFASAFTNKYTFDKPVDSQEIKADHDAKNGEIIITVPKKNEDDDSIINVPFNNKNE</sequence>
<dbReference type="EMBL" id="CH981525">
    <property type="protein sequence ID" value="EDK43377.1"/>
    <property type="molecule type" value="Genomic_DNA"/>
</dbReference>
<dbReference type="OrthoDB" id="4009603at2759"/>
<accession>A5DW19</accession>
<dbReference type="RefSeq" id="XP_001526727.1">
    <property type="nucleotide sequence ID" value="XM_001526677.1"/>
</dbReference>
<dbReference type="SUPFAM" id="SSF49764">
    <property type="entry name" value="HSP20-like chaperones"/>
    <property type="match status" value="1"/>
</dbReference>
<dbReference type="InterPro" id="IPR002068">
    <property type="entry name" value="A-crystallin/Hsp20_dom"/>
</dbReference>
<proteinExistence type="predicted"/>
<gene>
    <name evidence="2" type="ORF">LELG_01555</name>
</gene>
<evidence type="ECO:0000259" key="1">
    <source>
        <dbReference type="Pfam" id="PF00011"/>
    </source>
</evidence>
<dbReference type="HOGENOM" id="CLU_1618784_0_0_1"/>
<dbReference type="AlphaFoldDB" id="A5DW19"/>
<name>A5DW19_LODEL</name>
<keyword evidence="3" id="KW-1185">Reference proteome</keyword>